<feature type="region of interest" description="Disordered" evidence="1">
    <location>
        <begin position="1340"/>
        <end position="1363"/>
    </location>
</feature>
<keyword evidence="3" id="KW-0547">Nucleotide-binding</keyword>
<evidence type="ECO:0000259" key="2">
    <source>
        <dbReference type="SMART" id="SM00382"/>
    </source>
</evidence>
<evidence type="ECO:0000313" key="4">
    <source>
        <dbReference type="Proteomes" id="UP000593966"/>
    </source>
</evidence>
<dbReference type="InterPro" id="IPR051162">
    <property type="entry name" value="T4SS_component"/>
</dbReference>
<reference evidence="3 4" key="1">
    <citation type="submission" date="2020-02" db="EMBL/GenBank/DDBJ databases">
        <title>Tigecycline-resistant Acinetobacter species from pigs and migratory birds.</title>
        <authorList>
            <person name="Chen C."/>
            <person name="Sun J."/>
            <person name="Liao X.-P."/>
            <person name="Liu Y.-H."/>
        </authorList>
    </citation>
    <scope>NUCLEOTIDE SEQUENCE [LARGE SCALE GENOMIC DNA]</scope>
    <source>
        <strain evidence="3 4">YH12207_T</strain>
    </source>
</reference>
<dbReference type="RefSeq" id="WP_180045508.1">
    <property type="nucleotide sequence ID" value="NZ_CP048659.1"/>
</dbReference>
<dbReference type="InterPro" id="IPR003593">
    <property type="entry name" value="AAA+_ATPase"/>
</dbReference>
<dbReference type="Pfam" id="PF12846">
    <property type="entry name" value="AAA_10"/>
    <property type="match status" value="1"/>
</dbReference>
<feature type="compositionally biased region" description="Low complexity" evidence="1">
    <location>
        <begin position="1346"/>
        <end position="1356"/>
    </location>
</feature>
<feature type="domain" description="AAA+ ATPase" evidence="2">
    <location>
        <begin position="1396"/>
        <end position="1676"/>
    </location>
</feature>
<dbReference type="Proteomes" id="UP000593966">
    <property type="component" value="Chromosome"/>
</dbReference>
<dbReference type="Gene3D" id="3.40.50.300">
    <property type="entry name" value="P-loop containing nucleotide triphosphate hydrolases"/>
    <property type="match status" value="1"/>
</dbReference>
<dbReference type="SMART" id="SM00382">
    <property type="entry name" value="AAA"/>
    <property type="match status" value="1"/>
</dbReference>
<keyword evidence="3" id="KW-0067">ATP-binding</keyword>
<gene>
    <name evidence="3" type="ORF">G0028_18205</name>
</gene>
<dbReference type="EMBL" id="CP048659">
    <property type="protein sequence ID" value="QOW47652.1"/>
    <property type="molecule type" value="Genomic_DNA"/>
</dbReference>
<name>A0A7S6VZB9_9GAMM</name>
<dbReference type="SUPFAM" id="SSF52540">
    <property type="entry name" value="P-loop containing nucleoside triphosphate hydrolases"/>
    <property type="match status" value="1"/>
</dbReference>
<dbReference type="GO" id="GO:0005524">
    <property type="term" value="F:ATP binding"/>
    <property type="evidence" value="ECO:0007669"/>
    <property type="project" value="UniProtKB-KW"/>
</dbReference>
<sequence length="1742" mass="200867">MNNDFFLESYQNFLVNTIQENLLQTNELRIVTQSLMPHQVFTIFTHLSQVLPLSDQFKNYFKVAHGLIQYWENQDLNSLDQQAFSDLEKNAWLDYEDKLTWYRNRTLNDEQVNQLLILLVGLDHTTDKGGLSDFFICDDEKIWLSLDKKYQTWLTTAFESVDIYVSESQLQQFNATFESINQLIPLTLNQRSQLLMQCFADVKDPTEFNDIFSYFFKVLPKIGIPYLNIENDLKAFQSKKGLQYLKSAYEFISHARYKAKARKKNDFQKIHKSLSADHFEIQDIEGVSLTEVEAYLANVEAFIFSAHPEAKDYLKHLDLLPLVKALGLKEEKTSEPKQSIPLYRGHSLEAVQKGLHFALQQYQKNNDFSEVTQINIAVKHFQHDLSDHNNSTQNLAHEALARMLLHSALGGIAEQINHLDLGFHEVELVCSPLLTSDDQDTVEYSFKTTNPVVLFKVKISGEKEEEYAFKWAFSEYQVERIHVSLANILHRHLQSNTPYTLPIFSLPEQVFKAIYYATDEQEACRLLSLGLNEMKMHDVFHDFSLENYPDIHELCLLLKANYIQFIQNYLDHGRYFAQTQSHLLITAYTQLCEKLKTIATFEAKEIIERVYYAFCFIEKSERLDLHNINQVLLSAFHPSVFELIQAQTRFINEAIELNHQESENLPTTFTYDRICNLAEIQSPLLALKQKQGISTQVKSFSWLHFIGSEPSGELDLSIQALLQDNDIDEDDDVKEIIKKVPEQDIIYNVLTDYALANHHVSNGLRILAINVSKLSVLLSGLQQYLKQEILKDKNSTPYYTVHLTIYTVGLSQLNAVNSLQIWHSHLLDQFSKLDKKLDLRIQHFISQRTTIQQRLLIDADKQLYPWTSYDLAFNFDFLQAQAIGKTEAAPIYKFDASANRLNVYPVIYYPKPTYIQTADRRQLLLSNRRIQVQSKHSDLTARLEVTDRKDSEQFFVISETQYDENSKQLIEKLHQMAQWVVNIDQYFDHHLLKLHQTEHTHKVISFSSGYGAYGELNVTVSADKKAHDLLTSQIRRHLSANMPFLRESNLKPLVEKITTLNEGLSGVASIKAILGESEIIRNLYGYALCMQTTSCTDSAIFEQWIPLDAFPHWFIDQEYRPDLLKIALQIGENNQPIIHAKIIEAKVGAEVEALLTKAEAQIEAGLLHLKQLFTPIHETQSNSYDCRYWWGQLYRALVLRTQLDLAQVRLDDLNIALEKLSEGNYQIHWSSEIVICNTETKQNLSDTKEFFFTHDSLHGNEKKYLVHQYSALSFEQALLKGMDLELTNIEDIHAIVDTQQPTTTENIDVVKHEDISTFNQEQSQDQTSSSDLELTDFQTIEDSRSSTELSSTSPNTVVEDIDQPVPSQSVKQNICFGTTGKMLTPIHWPFHHKQLNNRHMLIFGSSGSGKTYAIQCILSELAQVGLSSFIVDYTDGFLTYHTEEVYRKICNPKDYYVIKHPLPINPFKIYSNQIAPGIEIQEKSFNVAIRVKNILSSVYKDLGSQQQAIIDKVLEQGLENNPQYQLTHFLEDLEADSVRGESVANKIRTLVKVNCFDTNATDNLYEDKLRNEFPVQVIQLTNIPLDLQRIITEFILWDIWAYVQKHGSKDKPMTIVLDEMQNLDHASGSPIDKMLREGRKFGISLILATQTISNFDKEQKDRLFQASTKLFFKPATTEVDSFAKLLSQVSSDYSVHDWRDRLNQLKKGQCYYLGYVEDQHGQLTEKIILTNITALEQRGFNL</sequence>
<dbReference type="PANTHER" id="PTHR30121">
    <property type="entry name" value="UNCHARACTERIZED PROTEIN YJGR-RELATED"/>
    <property type="match status" value="1"/>
</dbReference>
<protein>
    <submittedName>
        <fullName evidence="3">ATP-binding protein</fullName>
    </submittedName>
</protein>
<proteinExistence type="predicted"/>
<dbReference type="PANTHER" id="PTHR30121:SF6">
    <property type="entry name" value="SLR6007 PROTEIN"/>
    <property type="match status" value="1"/>
</dbReference>
<evidence type="ECO:0000256" key="1">
    <source>
        <dbReference type="SAM" id="MobiDB-lite"/>
    </source>
</evidence>
<evidence type="ECO:0000313" key="3">
    <source>
        <dbReference type="EMBL" id="QOW47652.1"/>
    </source>
</evidence>
<dbReference type="CDD" id="cd01127">
    <property type="entry name" value="TrwB_TraG_TraD_VirD4"/>
    <property type="match status" value="1"/>
</dbReference>
<keyword evidence="4" id="KW-1185">Reference proteome</keyword>
<organism evidence="3 4">
    <name type="scientific">Acinetobacter piscicola</name>
    <dbReference type="NCBI Taxonomy" id="2006115"/>
    <lineage>
        <taxon>Bacteria</taxon>
        <taxon>Pseudomonadati</taxon>
        <taxon>Pseudomonadota</taxon>
        <taxon>Gammaproteobacteria</taxon>
        <taxon>Moraxellales</taxon>
        <taxon>Moraxellaceae</taxon>
        <taxon>Acinetobacter</taxon>
    </lineage>
</organism>
<accession>A0A7S6VZB9</accession>
<dbReference type="InterPro" id="IPR027417">
    <property type="entry name" value="P-loop_NTPase"/>
</dbReference>